<name>A0A2P6P8P2_ROSCH</name>
<dbReference type="AlphaFoldDB" id="A0A2P6P8P2"/>
<accession>A0A2P6P8P2</accession>
<dbReference type="Proteomes" id="UP000238479">
    <property type="component" value="Chromosome 7"/>
</dbReference>
<comment type="caution">
    <text evidence="1">The sequence shown here is derived from an EMBL/GenBank/DDBJ whole genome shotgun (WGS) entry which is preliminary data.</text>
</comment>
<organism evidence="1 2">
    <name type="scientific">Rosa chinensis</name>
    <name type="common">China rose</name>
    <dbReference type="NCBI Taxonomy" id="74649"/>
    <lineage>
        <taxon>Eukaryota</taxon>
        <taxon>Viridiplantae</taxon>
        <taxon>Streptophyta</taxon>
        <taxon>Embryophyta</taxon>
        <taxon>Tracheophyta</taxon>
        <taxon>Spermatophyta</taxon>
        <taxon>Magnoliopsida</taxon>
        <taxon>eudicotyledons</taxon>
        <taxon>Gunneridae</taxon>
        <taxon>Pentapetalae</taxon>
        <taxon>rosids</taxon>
        <taxon>fabids</taxon>
        <taxon>Rosales</taxon>
        <taxon>Rosaceae</taxon>
        <taxon>Rosoideae</taxon>
        <taxon>Rosoideae incertae sedis</taxon>
        <taxon>Rosa</taxon>
    </lineage>
</organism>
<gene>
    <name evidence="1" type="ORF">RchiOBHm_Chr7g0204311</name>
</gene>
<keyword evidence="2" id="KW-1185">Reference proteome</keyword>
<proteinExistence type="predicted"/>
<evidence type="ECO:0000313" key="1">
    <source>
        <dbReference type="EMBL" id="PRQ18286.1"/>
    </source>
</evidence>
<dbReference type="EMBL" id="PDCK01000045">
    <property type="protein sequence ID" value="PRQ18286.1"/>
    <property type="molecule type" value="Genomic_DNA"/>
</dbReference>
<dbReference type="Gramene" id="PRQ18286">
    <property type="protein sequence ID" value="PRQ18286"/>
    <property type="gene ID" value="RchiOBHm_Chr7g0204311"/>
</dbReference>
<evidence type="ECO:0000313" key="2">
    <source>
        <dbReference type="Proteomes" id="UP000238479"/>
    </source>
</evidence>
<reference evidence="1 2" key="1">
    <citation type="journal article" date="2018" name="Nat. Genet.">
        <title>The Rosa genome provides new insights in the design of modern roses.</title>
        <authorList>
            <person name="Bendahmane M."/>
        </authorList>
    </citation>
    <scope>NUCLEOTIDE SEQUENCE [LARGE SCALE GENOMIC DNA]</scope>
    <source>
        <strain evidence="2">cv. Old Blush</strain>
    </source>
</reference>
<sequence>MFTITQRNIFYYRNEWYGKIELRGLAPMQALDSSRSCGQIHRLGECALHRQPRVLLP</sequence>
<protein>
    <submittedName>
        <fullName evidence="1">Uncharacterized protein</fullName>
    </submittedName>
</protein>